<organism evidence="1 2">
    <name type="scientific">Ceratocystis fimbriata CBS 114723</name>
    <dbReference type="NCBI Taxonomy" id="1035309"/>
    <lineage>
        <taxon>Eukaryota</taxon>
        <taxon>Fungi</taxon>
        <taxon>Dikarya</taxon>
        <taxon>Ascomycota</taxon>
        <taxon>Pezizomycotina</taxon>
        <taxon>Sordariomycetes</taxon>
        <taxon>Hypocreomycetidae</taxon>
        <taxon>Microascales</taxon>
        <taxon>Ceratocystidaceae</taxon>
        <taxon>Ceratocystis</taxon>
    </lineage>
</organism>
<keyword evidence="2" id="KW-1185">Reference proteome</keyword>
<reference evidence="1 2" key="1">
    <citation type="journal article" date="2013" name="Fungal Biol.">
        <title>Analysis of microsatellite markers in the genome of the plant pathogen Ceratocystis fimbriata.</title>
        <authorList>
            <person name="Simpson M.C."/>
            <person name="Wilken P.M."/>
            <person name="Coetzee M.P."/>
            <person name="Wingfield M.J."/>
            <person name="Wingfield B.D."/>
        </authorList>
    </citation>
    <scope>NUCLEOTIDE SEQUENCE [LARGE SCALE GENOMIC DNA]</scope>
    <source>
        <strain evidence="1 2">CBS 114723</strain>
    </source>
</reference>
<gene>
    <name evidence="1" type="ORF">CFIMG_002007RA</name>
</gene>
<name>A0A2C5WWX2_9PEZI</name>
<dbReference type="Proteomes" id="UP000222788">
    <property type="component" value="Unassembled WGS sequence"/>
</dbReference>
<comment type="caution">
    <text evidence="1">The sequence shown here is derived from an EMBL/GenBank/DDBJ whole genome shotgun (WGS) entry which is preliminary data.</text>
</comment>
<dbReference type="EMBL" id="APWK03000045">
    <property type="protein sequence ID" value="PHH53319.1"/>
    <property type="molecule type" value="Genomic_DNA"/>
</dbReference>
<proteinExistence type="predicted"/>
<sequence length="75" mass="7848">MPRRLGATRNTRMLLLIGAFWSTNASHATPSSLSKLAATQLSCQIAASSAITGTAQLFMVPTLLTVPMLSASGRT</sequence>
<dbReference type="AlphaFoldDB" id="A0A2C5WWX2"/>
<reference evidence="1 2" key="2">
    <citation type="journal article" date="2013" name="IMA Fungus">
        <title>IMA Genome-F 1: Ceratocystis fimbriata: Draft nuclear genome sequence for the plant pathogen, Ceratocystis fimbriata.</title>
        <authorList>
            <person name="Wilken P.M."/>
            <person name="Steenkamp E.T."/>
            <person name="Wingfield M.J."/>
            <person name="de Beer Z.W."/>
            <person name="Wingfield B.D."/>
        </authorList>
    </citation>
    <scope>NUCLEOTIDE SEQUENCE [LARGE SCALE GENOMIC DNA]</scope>
    <source>
        <strain evidence="1 2">CBS 114723</strain>
    </source>
</reference>
<accession>A0A2C5WWX2</accession>
<evidence type="ECO:0000313" key="1">
    <source>
        <dbReference type="EMBL" id="PHH53319.1"/>
    </source>
</evidence>
<evidence type="ECO:0000313" key="2">
    <source>
        <dbReference type="Proteomes" id="UP000222788"/>
    </source>
</evidence>
<protein>
    <submittedName>
        <fullName evidence="1">Uncharacterized protein</fullName>
    </submittedName>
</protein>